<feature type="region of interest" description="Disordered" evidence="1">
    <location>
        <begin position="118"/>
        <end position="140"/>
    </location>
</feature>
<evidence type="ECO:0008006" key="5">
    <source>
        <dbReference type="Google" id="ProtNLM"/>
    </source>
</evidence>
<name>A0ABW1Z4D9_9BACT</name>
<evidence type="ECO:0000256" key="2">
    <source>
        <dbReference type="SAM" id="Phobius"/>
    </source>
</evidence>
<keyword evidence="2" id="KW-0472">Membrane</keyword>
<proteinExistence type="predicted"/>
<keyword evidence="2" id="KW-1133">Transmembrane helix</keyword>
<dbReference type="EMBL" id="JBHSWI010000001">
    <property type="protein sequence ID" value="MFC6644416.1"/>
    <property type="molecule type" value="Genomic_DNA"/>
</dbReference>
<gene>
    <name evidence="3" type="ORF">ACFQBQ_02170</name>
</gene>
<feature type="transmembrane region" description="Helical" evidence="2">
    <location>
        <begin position="78"/>
        <end position="96"/>
    </location>
</feature>
<keyword evidence="2" id="KW-0812">Transmembrane</keyword>
<dbReference type="Proteomes" id="UP001596391">
    <property type="component" value="Unassembled WGS sequence"/>
</dbReference>
<evidence type="ECO:0000256" key="1">
    <source>
        <dbReference type="SAM" id="MobiDB-lite"/>
    </source>
</evidence>
<protein>
    <recommendedName>
        <fullName evidence="5">Energy transducer TonB</fullName>
    </recommendedName>
</protein>
<evidence type="ECO:0000313" key="3">
    <source>
        <dbReference type="EMBL" id="MFC6644416.1"/>
    </source>
</evidence>
<sequence>MPDFLPPEIDSNRPAPSTHAVNAAPTLSEVKESGGPFASLISNFRDAFFPEKLPPLVLESKPIAVPDRMQTKMSKKSLAASTTFYALLILLFAILLKSQVHLAAPAPKVAAHLIDAPTPPPPPAPPKSVQMGGGGGQKGPTPVTQGHLPKFSTEQIMPPKAPPTVAPKLAVEPTVVMQPNLKIADSKLPDWARRTRTSRASRSATARERVLARVTALVLALVRAETWAVASTRSVDRCVHRCSPIRWIRSSPKKRARRSSQAMYWSA</sequence>
<organism evidence="3 4">
    <name type="scientific">Granulicella cerasi</name>
    <dbReference type="NCBI Taxonomy" id="741063"/>
    <lineage>
        <taxon>Bacteria</taxon>
        <taxon>Pseudomonadati</taxon>
        <taxon>Acidobacteriota</taxon>
        <taxon>Terriglobia</taxon>
        <taxon>Terriglobales</taxon>
        <taxon>Acidobacteriaceae</taxon>
        <taxon>Granulicella</taxon>
    </lineage>
</organism>
<dbReference type="RefSeq" id="WP_390236546.1">
    <property type="nucleotide sequence ID" value="NZ_JBHSWI010000001.1"/>
</dbReference>
<reference evidence="4" key="1">
    <citation type="journal article" date="2019" name="Int. J. Syst. Evol. Microbiol.">
        <title>The Global Catalogue of Microorganisms (GCM) 10K type strain sequencing project: providing services to taxonomists for standard genome sequencing and annotation.</title>
        <authorList>
            <consortium name="The Broad Institute Genomics Platform"/>
            <consortium name="The Broad Institute Genome Sequencing Center for Infectious Disease"/>
            <person name="Wu L."/>
            <person name="Ma J."/>
        </authorList>
    </citation>
    <scope>NUCLEOTIDE SEQUENCE [LARGE SCALE GENOMIC DNA]</scope>
    <source>
        <strain evidence="4">CGMCC 1.16026</strain>
    </source>
</reference>
<evidence type="ECO:0000313" key="4">
    <source>
        <dbReference type="Proteomes" id="UP001596391"/>
    </source>
</evidence>
<accession>A0ABW1Z4D9</accession>
<comment type="caution">
    <text evidence="3">The sequence shown here is derived from an EMBL/GenBank/DDBJ whole genome shotgun (WGS) entry which is preliminary data.</text>
</comment>
<keyword evidence="4" id="KW-1185">Reference proteome</keyword>